<dbReference type="Pfam" id="PF00791">
    <property type="entry name" value="ZU5"/>
    <property type="match status" value="1"/>
</dbReference>
<protein>
    <recommendedName>
        <fullName evidence="1">ZU5 domain-containing protein</fullName>
    </recommendedName>
</protein>
<feature type="domain" description="ZU5" evidence="1">
    <location>
        <begin position="97"/>
        <end position="183"/>
    </location>
</feature>
<evidence type="ECO:0000313" key="2">
    <source>
        <dbReference type="EMBL" id="PIK39684.1"/>
    </source>
</evidence>
<keyword evidence="3" id="KW-1185">Reference proteome</keyword>
<sequence length="263" mass="29928">MDRWDQKLIDKDYEDLLKFILNCKHVNAACLLFPSPPKDVTDDKILKALQSRNISVEWTIGANVIHTLDVHTGKWPMEFRLHSRNSNNHQQHKQLKKGGILEIPGTGVRLEIPCGAIGQECSIQMRIIPISFQEESNSSFTSNSTAVVELLPDNLKLHQLAKLTLPHCLQLKNTGERKAMVYSSHHAKGCKPMWRPKPNVLYQLNDTNCVIWVESFSWETCEIDGKIVEFKKIQVYAAGNLNPLSKIIPYMLASTLNCQVKDR</sequence>
<comment type="caution">
    <text evidence="2">The sequence shown here is derived from an EMBL/GenBank/DDBJ whole genome shotgun (WGS) entry which is preliminary data.</text>
</comment>
<name>A0A2G8JVA8_STIJA</name>
<evidence type="ECO:0000313" key="3">
    <source>
        <dbReference type="Proteomes" id="UP000230750"/>
    </source>
</evidence>
<organism evidence="2 3">
    <name type="scientific">Stichopus japonicus</name>
    <name type="common">Sea cucumber</name>
    <dbReference type="NCBI Taxonomy" id="307972"/>
    <lineage>
        <taxon>Eukaryota</taxon>
        <taxon>Metazoa</taxon>
        <taxon>Echinodermata</taxon>
        <taxon>Eleutherozoa</taxon>
        <taxon>Echinozoa</taxon>
        <taxon>Holothuroidea</taxon>
        <taxon>Aspidochirotacea</taxon>
        <taxon>Aspidochirotida</taxon>
        <taxon>Stichopodidae</taxon>
        <taxon>Apostichopus</taxon>
    </lineage>
</organism>
<dbReference type="Gene3D" id="2.60.220.30">
    <property type="match status" value="1"/>
</dbReference>
<dbReference type="OrthoDB" id="10612503at2759"/>
<feature type="non-terminal residue" evidence="2">
    <location>
        <position position="263"/>
    </location>
</feature>
<dbReference type="Proteomes" id="UP000230750">
    <property type="component" value="Unassembled WGS sequence"/>
</dbReference>
<dbReference type="AlphaFoldDB" id="A0A2G8JVA8"/>
<dbReference type="InterPro" id="IPR000906">
    <property type="entry name" value="ZU5_dom"/>
</dbReference>
<dbReference type="STRING" id="307972.A0A2G8JVA8"/>
<dbReference type="EMBL" id="MRZV01001212">
    <property type="protein sequence ID" value="PIK39684.1"/>
    <property type="molecule type" value="Genomic_DNA"/>
</dbReference>
<gene>
    <name evidence="2" type="ORF">BSL78_23474</name>
</gene>
<accession>A0A2G8JVA8</accession>
<reference evidence="2 3" key="1">
    <citation type="journal article" date="2017" name="PLoS Biol.">
        <title>The sea cucumber genome provides insights into morphological evolution and visceral regeneration.</title>
        <authorList>
            <person name="Zhang X."/>
            <person name="Sun L."/>
            <person name="Yuan J."/>
            <person name="Sun Y."/>
            <person name="Gao Y."/>
            <person name="Zhang L."/>
            <person name="Li S."/>
            <person name="Dai H."/>
            <person name="Hamel J.F."/>
            <person name="Liu C."/>
            <person name="Yu Y."/>
            <person name="Liu S."/>
            <person name="Lin W."/>
            <person name="Guo K."/>
            <person name="Jin S."/>
            <person name="Xu P."/>
            <person name="Storey K.B."/>
            <person name="Huan P."/>
            <person name="Zhang T."/>
            <person name="Zhou Y."/>
            <person name="Zhang J."/>
            <person name="Lin C."/>
            <person name="Li X."/>
            <person name="Xing L."/>
            <person name="Huo D."/>
            <person name="Sun M."/>
            <person name="Wang L."/>
            <person name="Mercier A."/>
            <person name="Li F."/>
            <person name="Yang H."/>
            <person name="Xiang J."/>
        </authorList>
    </citation>
    <scope>NUCLEOTIDE SEQUENCE [LARGE SCALE GENOMIC DNA]</scope>
    <source>
        <strain evidence="2">Shaxun</strain>
        <tissue evidence="2">Muscle</tissue>
    </source>
</reference>
<evidence type="ECO:0000259" key="1">
    <source>
        <dbReference type="Pfam" id="PF00791"/>
    </source>
</evidence>
<proteinExistence type="predicted"/>